<reference evidence="4" key="1">
    <citation type="journal article" date="2019" name="Int. J. Syst. Evol. Microbiol.">
        <title>The Global Catalogue of Microorganisms (GCM) 10K type strain sequencing project: providing services to taxonomists for standard genome sequencing and annotation.</title>
        <authorList>
            <consortium name="The Broad Institute Genomics Platform"/>
            <consortium name="The Broad Institute Genome Sequencing Center for Infectious Disease"/>
            <person name="Wu L."/>
            <person name="Ma J."/>
        </authorList>
    </citation>
    <scope>NUCLEOTIDE SEQUENCE [LARGE SCALE GENOMIC DNA]</scope>
    <source>
        <strain evidence="4">CCUG 60525</strain>
    </source>
</reference>
<gene>
    <name evidence="3" type="ORF">ACFQ1C_03045</name>
</gene>
<keyword evidence="2" id="KW-0732">Signal</keyword>
<proteinExistence type="predicted"/>
<evidence type="ECO:0000256" key="2">
    <source>
        <dbReference type="SAM" id="SignalP"/>
    </source>
</evidence>
<evidence type="ECO:0000256" key="1">
    <source>
        <dbReference type="SAM" id="MobiDB-lite"/>
    </source>
</evidence>
<evidence type="ECO:0000313" key="4">
    <source>
        <dbReference type="Proteomes" id="UP001597048"/>
    </source>
</evidence>
<dbReference type="RefSeq" id="WP_379557057.1">
    <property type="nucleotide sequence ID" value="NZ_JBHTJS010000006.1"/>
</dbReference>
<dbReference type="Proteomes" id="UP001597048">
    <property type="component" value="Unassembled WGS sequence"/>
</dbReference>
<feature type="chain" id="PRO_5045379127" evidence="2">
    <location>
        <begin position="25"/>
        <end position="121"/>
    </location>
</feature>
<keyword evidence="4" id="KW-1185">Reference proteome</keyword>
<comment type="caution">
    <text evidence="3">The sequence shown here is derived from an EMBL/GenBank/DDBJ whole genome shotgun (WGS) entry which is preliminary data.</text>
</comment>
<dbReference type="EMBL" id="JBHTJS010000006">
    <property type="protein sequence ID" value="MFD1007135.1"/>
    <property type="molecule type" value="Genomic_DNA"/>
</dbReference>
<feature type="region of interest" description="Disordered" evidence="1">
    <location>
        <begin position="47"/>
        <end position="86"/>
    </location>
</feature>
<organism evidence="3 4">
    <name type="scientific">Oceanisphaera ostreae</name>
    <dbReference type="NCBI Taxonomy" id="914151"/>
    <lineage>
        <taxon>Bacteria</taxon>
        <taxon>Pseudomonadati</taxon>
        <taxon>Pseudomonadota</taxon>
        <taxon>Gammaproteobacteria</taxon>
        <taxon>Aeromonadales</taxon>
        <taxon>Aeromonadaceae</taxon>
        <taxon>Oceanisphaera</taxon>
    </lineage>
</organism>
<accession>A0ABW3KFN4</accession>
<sequence length="121" mass="12906">MKILSAKSATACLFLSLLAAPAMADSFFSDVATFGRELWDETKKLAPGVQYDKRNEAAPVSQANPDDGRDYPALESPTSNVAVAGQANHNNNAVVAETPAMQPAAVASNQGWQFVEEDHLK</sequence>
<protein>
    <submittedName>
        <fullName evidence="3">Uncharacterized protein</fullName>
    </submittedName>
</protein>
<name>A0ABW3KFN4_9GAMM</name>
<feature type="compositionally biased region" description="Polar residues" evidence="1">
    <location>
        <begin position="76"/>
        <end position="86"/>
    </location>
</feature>
<evidence type="ECO:0000313" key="3">
    <source>
        <dbReference type="EMBL" id="MFD1007135.1"/>
    </source>
</evidence>
<feature type="signal peptide" evidence="2">
    <location>
        <begin position="1"/>
        <end position="24"/>
    </location>
</feature>